<reference evidence="1 2" key="1">
    <citation type="submission" date="2018-10" db="EMBL/GenBank/DDBJ databases">
        <title>Genomic Encyclopedia of Archaeal and Bacterial Type Strains, Phase II (KMG-II): from individual species to whole genera.</title>
        <authorList>
            <person name="Goeker M."/>
        </authorList>
    </citation>
    <scope>NUCLEOTIDE SEQUENCE [LARGE SCALE GENOMIC DNA]</scope>
    <source>
        <strain evidence="1 2">DSM 23424</strain>
    </source>
</reference>
<protein>
    <submittedName>
        <fullName evidence="1">Uncharacterized protein</fullName>
    </submittedName>
</protein>
<accession>A0A3L9YAM1</accession>
<proteinExistence type="predicted"/>
<name>A0A3L9YAM1_9FLAO</name>
<evidence type="ECO:0000313" key="1">
    <source>
        <dbReference type="EMBL" id="RMA57761.1"/>
    </source>
</evidence>
<dbReference type="EMBL" id="REFC01000014">
    <property type="protein sequence ID" value="RMA57761.1"/>
    <property type="molecule type" value="Genomic_DNA"/>
</dbReference>
<dbReference type="AlphaFoldDB" id="A0A3L9YAM1"/>
<keyword evidence="2" id="KW-1185">Reference proteome</keyword>
<gene>
    <name evidence="1" type="ORF">BXY75_2566</name>
</gene>
<dbReference type="Proteomes" id="UP000271339">
    <property type="component" value="Unassembled WGS sequence"/>
</dbReference>
<organism evidence="1 2">
    <name type="scientific">Ulvibacter antarcticus</name>
    <dbReference type="NCBI Taxonomy" id="442714"/>
    <lineage>
        <taxon>Bacteria</taxon>
        <taxon>Pseudomonadati</taxon>
        <taxon>Bacteroidota</taxon>
        <taxon>Flavobacteriia</taxon>
        <taxon>Flavobacteriales</taxon>
        <taxon>Flavobacteriaceae</taxon>
        <taxon>Ulvibacter</taxon>
    </lineage>
</organism>
<comment type="caution">
    <text evidence="1">The sequence shown here is derived from an EMBL/GenBank/DDBJ whole genome shotgun (WGS) entry which is preliminary data.</text>
</comment>
<dbReference type="OrthoDB" id="9887237at2"/>
<sequence>MSLHLISIFCFAAITGCQSLSIGDVEKKILPAGRPDQPILMQYSATASIAKTITLQAINIEDSDQKMNISIARLPDGLVMSSENPLEPGNYYISATTKYLNESLAKDVTVVFHIQEASKGTFIIKKKATVLSVFPKK</sequence>
<evidence type="ECO:0000313" key="2">
    <source>
        <dbReference type="Proteomes" id="UP000271339"/>
    </source>
</evidence>
<dbReference type="RefSeq" id="WP_121908118.1">
    <property type="nucleotide sequence ID" value="NZ_REFC01000014.1"/>
</dbReference>